<protein>
    <submittedName>
        <fullName evidence="2">Uncharacterized protein</fullName>
    </submittedName>
</protein>
<reference evidence="2" key="1">
    <citation type="submission" date="2022-11" db="UniProtKB">
        <authorList>
            <consortium name="WormBaseParasite"/>
        </authorList>
    </citation>
    <scope>IDENTIFICATION</scope>
</reference>
<dbReference type="Proteomes" id="UP000887576">
    <property type="component" value="Unplaced"/>
</dbReference>
<proteinExistence type="predicted"/>
<name>A0AC34RRP2_9BILA</name>
<organism evidence="1 2">
    <name type="scientific">Panagrolaimus sp. JU765</name>
    <dbReference type="NCBI Taxonomy" id="591449"/>
    <lineage>
        <taxon>Eukaryota</taxon>
        <taxon>Metazoa</taxon>
        <taxon>Ecdysozoa</taxon>
        <taxon>Nematoda</taxon>
        <taxon>Chromadorea</taxon>
        <taxon>Rhabditida</taxon>
        <taxon>Tylenchina</taxon>
        <taxon>Panagrolaimomorpha</taxon>
        <taxon>Panagrolaimoidea</taxon>
        <taxon>Panagrolaimidae</taxon>
        <taxon>Panagrolaimus</taxon>
    </lineage>
</organism>
<sequence>MALITARKLPNPNVDQVVAKEIFSLIVYKTGCTNLECFEDFRQSFTGQISSFVANKTGCTDHYCLQLFAQKLIGESSLLVAHEIGCTNKSCLDQINIELSKAVVNLMSNKYNSEDYDDYHEKKFGWFTILRIVIPAVVDHVVSELANN</sequence>
<dbReference type="WBParaSite" id="JU765_v2.g9614.t1">
    <property type="protein sequence ID" value="JU765_v2.g9614.t1"/>
    <property type="gene ID" value="JU765_v2.g9614"/>
</dbReference>
<accession>A0AC34RRP2</accession>
<evidence type="ECO:0000313" key="1">
    <source>
        <dbReference type="Proteomes" id="UP000887576"/>
    </source>
</evidence>
<evidence type="ECO:0000313" key="2">
    <source>
        <dbReference type="WBParaSite" id="JU765_v2.g9614.t1"/>
    </source>
</evidence>